<keyword evidence="9" id="KW-0227">DNA damage</keyword>
<feature type="domain" description="BRCT" evidence="16">
    <location>
        <begin position="595"/>
        <end position="692"/>
    </location>
</feature>
<reference evidence="17" key="1">
    <citation type="submission" date="2021-11" db="EMBL/GenBank/DDBJ databases">
        <authorList>
            <person name="Schell T."/>
        </authorList>
    </citation>
    <scope>NUCLEOTIDE SEQUENCE</scope>
    <source>
        <strain evidence="17">M5</strain>
    </source>
</reference>
<dbReference type="CDD" id="cd17727">
    <property type="entry name" value="BRCT_TopBP1_rpt6"/>
    <property type="match status" value="1"/>
</dbReference>
<keyword evidence="10" id="KW-0238">DNA-binding</keyword>
<feature type="domain" description="BRCT" evidence="16">
    <location>
        <begin position="505"/>
        <end position="590"/>
    </location>
</feature>
<feature type="compositionally biased region" description="Polar residues" evidence="15">
    <location>
        <begin position="996"/>
        <end position="1020"/>
    </location>
</feature>
<sequence>MDAENSQFCVNIYCVMPNNSTEATCPKDLFRAHECCKENGFNVTWIQEEACMKLKPCKEDVFILAEFVGPLFEFLRRFKCTVIGPQCLLVSIIKGEPLPDVPTPIFTVAMKGINVTTTGCTPQEKKEIQEKVQFMGGLYSSVFSVNVTHLIVKSVADFSLKFKVAINKDVPVMIPNWVDAVWNASLKENVHGTDPMFARYACPPFQGLVICVSQIPVKDREALKKIIEANGGRYSGQLEMGKTNILVTTSAEGEKYTYARRWKIRCLKPEWIHTSLNKGYAADPDLFIVEKSTLPPRCSTPEADHSVMKFGNSSINSTILNESRVHHIDETVGSTTSILNIQQCDSRSTEALETLDLAISKKAGPFLDGCKVFISGFAGSHMEKLRRILNNAGVARFNNISESLSHVIVGKIVEEDWKQLQQLMHKPHVVTVEWVAQSLRLKRAAPEAAYLHPDFKNVIAPNKENATKKPVLEPSNNFQEDSQMVQQYLTTDHTEEEEVASLMDRPQGIFSGLTFQLLALDTDNTSIMTELILQNGGRVVEKNGRYIVTEPVSHVHFEQLLDQSITVVNTLWVEDCVDEERLVELENYHQHIKVRDRQILKGYTVSFSGIQGRMRDLLDILIVQLGGKPQETFSRKLMEEKNVHRSTHLVCAKTEGRKYEKALEWGVPAVSAEWVIACATSSTRPNEEDFPPTGESKEPQEPERSNPTPETVVRNTRQPAPESVVLKTSRQKLVETPNPTRPLPTHFDMSSPHTPVPSATPKMPSRPDVSDTPTCLQPNPSAANIGRTPQVRPSLFNMPTPDTPYGRLLNTDPSPDTRKMWKHALENRVRLTPRADESINVTPQDVQKGEIVVSSEATDYFENLRKKLRLDESEVEGQNLWNTEAECSATASPLEPRKPPFHGVVAFIHKKIEDQRSELVKALETLGGRVRFQHCEEVTHFVYQGKLAASKEIRSAKEWHQKFVSPQWILDCEDASMRLEESSYPPSLNPKMALSLNFNSQPAPPSSCTQKRRPVNSNETDTPRILNRKRLASNSEPRENDLPETNEKQQNLVVPDIEEEACKELLQLDQVLSRSAEQIPLPKVANVSVARNGRGNDHVFVPATQPLELADSQSAPIAWDLHETQKPTGSQPAYAQTYRVMFSGMALDDRDSCTAIIEKLGGTVLEANHYDPTCTHLVVAKVGSNEKLLTSIAAGKWILNPEWLNASEKEHRFLDESKFEWGNPKATVDYPQSESITEDEANIAAAAYYWRINRNRGLSDGPFHGITAVLYLREKNASFQRLLEAGGGEVVDQSSALENSKTNLCILDSREAKKLQLSLFANRGIYCVPLIYLRNLVLATDRKLKWSKSVLSEFLPFLENMPS</sequence>
<dbReference type="GO" id="GO:0005813">
    <property type="term" value="C:centrosome"/>
    <property type="evidence" value="ECO:0007669"/>
    <property type="project" value="UniProtKB-SubCell"/>
</dbReference>
<dbReference type="EMBL" id="CAKKLH010000308">
    <property type="protein sequence ID" value="CAH0110917.1"/>
    <property type="molecule type" value="Genomic_DNA"/>
</dbReference>
<comment type="similarity">
    <text evidence="14">Belongs to the TOPBP1 family.</text>
</comment>
<dbReference type="GO" id="GO:0007095">
    <property type="term" value="P:mitotic G2 DNA damage checkpoint signaling"/>
    <property type="evidence" value="ECO:0007669"/>
    <property type="project" value="TreeGrafter"/>
</dbReference>
<evidence type="ECO:0000256" key="2">
    <source>
        <dbReference type="ARBA" id="ARBA00004286"/>
    </source>
</evidence>
<dbReference type="PANTHER" id="PTHR13561:SF20">
    <property type="entry name" value="DNA TOPOISOMERASE 2-BINDING PROTEIN 1"/>
    <property type="match status" value="1"/>
</dbReference>
<dbReference type="GO" id="GO:0003677">
    <property type="term" value="F:DNA binding"/>
    <property type="evidence" value="ECO:0007669"/>
    <property type="project" value="UniProtKB-KW"/>
</dbReference>
<keyword evidence="6" id="KW-0963">Cytoplasm</keyword>
<dbReference type="Gene3D" id="3.40.50.10190">
    <property type="entry name" value="BRCT domain"/>
    <property type="match status" value="9"/>
</dbReference>
<evidence type="ECO:0000256" key="14">
    <source>
        <dbReference type="ARBA" id="ARBA00061360"/>
    </source>
</evidence>
<organism evidence="17 18">
    <name type="scientific">Daphnia galeata</name>
    <dbReference type="NCBI Taxonomy" id="27404"/>
    <lineage>
        <taxon>Eukaryota</taxon>
        <taxon>Metazoa</taxon>
        <taxon>Ecdysozoa</taxon>
        <taxon>Arthropoda</taxon>
        <taxon>Crustacea</taxon>
        <taxon>Branchiopoda</taxon>
        <taxon>Diplostraca</taxon>
        <taxon>Cladocera</taxon>
        <taxon>Anomopoda</taxon>
        <taxon>Daphniidae</taxon>
        <taxon>Daphnia</taxon>
    </lineage>
</organism>
<feature type="domain" description="BRCT" evidence="16">
    <location>
        <begin position="1137"/>
        <end position="1221"/>
    </location>
</feature>
<dbReference type="FunFam" id="3.40.50.10190:FF:000020">
    <property type="entry name" value="DNA topoisomerase II binding protein 1"/>
    <property type="match status" value="1"/>
</dbReference>
<evidence type="ECO:0000256" key="6">
    <source>
        <dbReference type="ARBA" id="ARBA00022490"/>
    </source>
</evidence>
<keyword evidence="11" id="KW-0234">DNA repair</keyword>
<dbReference type="InterPro" id="IPR059215">
    <property type="entry name" value="BRCT2_TopBP1-like"/>
</dbReference>
<dbReference type="Pfam" id="PF16589">
    <property type="entry name" value="BRCT_2"/>
    <property type="match status" value="1"/>
</dbReference>
<feature type="compositionally biased region" description="Basic and acidic residues" evidence="15">
    <location>
        <begin position="695"/>
        <end position="704"/>
    </location>
</feature>
<dbReference type="InterPro" id="IPR036420">
    <property type="entry name" value="BRCT_dom_sf"/>
</dbReference>
<keyword evidence="13" id="KW-0539">Nucleus</keyword>
<evidence type="ECO:0000256" key="13">
    <source>
        <dbReference type="ARBA" id="ARBA00023242"/>
    </source>
</evidence>
<evidence type="ECO:0000256" key="4">
    <source>
        <dbReference type="ARBA" id="ARBA00004647"/>
    </source>
</evidence>
<feature type="compositionally biased region" description="Polar residues" evidence="15">
    <location>
        <begin position="705"/>
        <end position="718"/>
    </location>
</feature>
<dbReference type="GO" id="GO:0005634">
    <property type="term" value="C:nucleus"/>
    <property type="evidence" value="ECO:0007669"/>
    <property type="project" value="UniProtKB-SubCell"/>
</dbReference>
<feature type="region of interest" description="Disordered" evidence="15">
    <location>
        <begin position="681"/>
        <end position="814"/>
    </location>
</feature>
<name>A0A8J2S545_9CRUS</name>
<dbReference type="CDD" id="cd17718">
    <property type="entry name" value="BRCT_TopBP1_rpt3"/>
    <property type="match status" value="1"/>
</dbReference>
<dbReference type="Pfam" id="PF00533">
    <property type="entry name" value="BRCT"/>
    <property type="match status" value="4"/>
</dbReference>
<comment type="subcellular location">
    <subcellularLocation>
        <location evidence="2">Chromosome</location>
    </subcellularLocation>
    <subcellularLocation>
        <location evidence="3">Cytoplasm</location>
        <location evidence="3">Cytoskeleton</location>
        <location evidence="3">Microtubule organizing center</location>
        <location evidence="3">Centrosome</location>
    </subcellularLocation>
    <subcellularLocation>
        <location evidence="4">Cytoplasm</location>
        <location evidence="4">Cytoskeleton</location>
        <location evidence="4">Spindle pole</location>
    </subcellularLocation>
    <subcellularLocation>
        <location evidence="1">Nucleus</location>
    </subcellularLocation>
</comment>
<comment type="caution">
    <text evidence="17">The sequence shown here is derived from an EMBL/GenBank/DDBJ whole genome shotgun (WGS) entry which is preliminary data.</text>
</comment>
<dbReference type="GO" id="GO:0006281">
    <property type="term" value="P:DNA repair"/>
    <property type="evidence" value="ECO:0007669"/>
    <property type="project" value="UniProtKB-KW"/>
</dbReference>
<dbReference type="CDD" id="cd17731">
    <property type="entry name" value="BRCT_TopBP1_rpt2_like"/>
    <property type="match status" value="1"/>
</dbReference>
<feature type="domain" description="BRCT" evidence="16">
    <location>
        <begin position="896"/>
        <end position="986"/>
    </location>
</feature>
<keyword evidence="12" id="KW-0206">Cytoskeleton</keyword>
<evidence type="ECO:0000256" key="9">
    <source>
        <dbReference type="ARBA" id="ARBA00022763"/>
    </source>
</evidence>
<feature type="compositionally biased region" description="Polar residues" evidence="15">
    <location>
        <begin position="771"/>
        <end position="782"/>
    </location>
</feature>
<evidence type="ECO:0000313" key="17">
    <source>
        <dbReference type="EMBL" id="CAH0110917.1"/>
    </source>
</evidence>
<feature type="region of interest" description="Disordered" evidence="15">
    <location>
        <begin position="990"/>
        <end position="1051"/>
    </location>
</feature>
<dbReference type="PANTHER" id="PTHR13561">
    <property type="entry name" value="DNA REPLICATION REGULATOR DPB11-RELATED"/>
    <property type="match status" value="1"/>
</dbReference>
<evidence type="ECO:0000313" key="18">
    <source>
        <dbReference type="Proteomes" id="UP000789390"/>
    </source>
</evidence>
<evidence type="ECO:0000256" key="11">
    <source>
        <dbReference type="ARBA" id="ARBA00023204"/>
    </source>
</evidence>
<keyword evidence="8" id="KW-0677">Repeat</keyword>
<protein>
    <recommendedName>
        <fullName evidence="16">BRCT domain-containing protein</fullName>
    </recommendedName>
</protein>
<evidence type="ECO:0000256" key="7">
    <source>
        <dbReference type="ARBA" id="ARBA00022553"/>
    </source>
</evidence>
<evidence type="ECO:0000256" key="8">
    <source>
        <dbReference type="ARBA" id="ARBA00022737"/>
    </source>
</evidence>
<feature type="compositionally biased region" description="Basic and acidic residues" evidence="15">
    <location>
        <begin position="1036"/>
        <end position="1047"/>
    </location>
</feature>
<dbReference type="CDD" id="cd17738">
    <property type="entry name" value="BRCT_TopBP1_rpt7"/>
    <property type="match status" value="1"/>
</dbReference>
<feature type="domain" description="BRCT" evidence="16">
    <location>
        <begin position="362"/>
        <end position="452"/>
    </location>
</feature>
<evidence type="ECO:0000256" key="12">
    <source>
        <dbReference type="ARBA" id="ARBA00023212"/>
    </source>
</evidence>
<evidence type="ECO:0000256" key="3">
    <source>
        <dbReference type="ARBA" id="ARBA00004300"/>
    </source>
</evidence>
<dbReference type="SUPFAM" id="SSF52113">
    <property type="entry name" value="BRCT domain"/>
    <property type="match status" value="7"/>
</dbReference>
<dbReference type="OrthoDB" id="251770at2759"/>
<accession>A0A8J2S545</accession>
<proteinExistence type="inferred from homology"/>
<dbReference type="SMART" id="SM00292">
    <property type="entry name" value="BRCT"/>
    <property type="match status" value="8"/>
</dbReference>
<dbReference type="Pfam" id="PF12738">
    <property type="entry name" value="PTCB-BRCT"/>
    <property type="match status" value="2"/>
</dbReference>
<dbReference type="FunFam" id="3.40.50.10190:FF:000021">
    <property type="entry name" value="DNA topoisomerase II binding protein 1"/>
    <property type="match status" value="1"/>
</dbReference>
<dbReference type="FunFam" id="3.40.50.10190:FF:000010">
    <property type="entry name" value="DNA topoisomerase II binding protein 1"/>
    <property type="match status" value="1"/>
</dbReference>
<dbReference type="FunFam" id="3.40.50.10190:FF:000018">
    <property type="entry name" value="DNA topoisomerase 2-binding protein 1"/>
    <property type="match status" value="1"/>
</dbReference>
<evidence type="ECO:0000259" key="16">
    <source>
        <dbReference type="PROSITE" id="PS50172"/>
    </source>
</evidence>
<evidence type="ECO:0000256" key="10">
    <source>
        <dbReference type="ARBA" id="ARBA00023125"/>
    </source>
</evidence>
<keyword evidence="5" id="KW-0158">Chromosome</keyword>
<evidence type="ECO:0000256" key="15">
    <source>
        <dbReference type="SAM" id="MobiDB-lite"/>
    </source>
</evidence>
<dbReference type="InterPro" id="IPR001357">
    <property type="entry name" value="BRCT_dom"/>
</dbReference>
<dbReference type="GO" id="GO:0005694">
    <property type="term" value="C:chromosome"/>
    <property type="evidence" value="ECO:0007669"/>
    <property type="project" value="UniProtKB-SubCell"/>
</dbReference>
<dbReference type="GO" id="GO:0033314">
    <property type="term" value="P:mitotic DNA replication checkpoint signaling"/>
    <property type="evidence" value="ECO:0007669"/>
    <property type="project" value="TreeGrafter"/>
</dbReference>
<dbReference type="GO" id="GO:0000922">
    <property type="term" value="C:spindle pole"/>
    <property type="evidence" value="ECO:0007669"/>
    <property type="project" value="UniProtKB-SubCell"/>
</dbReference>
<evidence type="ECO:0000256" key="5">
    <source>
        <dbReference type="ARBA" id="ARBA00022454"/>
    </source>
</evidence>
<evidence type="ECO:0000256" key="1">
    <source>
        <dbReference type="ARBA" id="ARBA00004123"/>
    </source>
</evidence>
<dbReference type="Proteomes" id="UP000789390">
    <property type="component" value="Unassembled WGS sequence"/>
</dbReference>
<keyword evidence="7" id="KW-0597">Phosphoprotein</keyword>
<dbReference type="GO" id="GO:0006270">
    <property type="term" value="P:DNA replication initiation"/>
    <property type="evidence" value="ECO:0007669"/>
    <property type="project" value="TreeGrafter"/>
</dbReference>
<feature type="domain" description="BRCT" evidence="16">
    <location>
        <begin position="200"/>
        <end position="289"/>
    </location>
</feature>
<feature type="domain" description="BRCT" evidence="16">
    <location>
        <begin position="110"/>
        <end position="178"/>
    </location>
</feature>
<keyword evidence="18" id="KW-1185">Reference proteome</keyword>
<dbReference type="PROSITE" id="PS50172">
    <property type="entry name" value="BRCT"/>
    <property type="match status" value="7"/>
</dbReference>
<dbReference type="FunFam" id="3.40.50.10190:FF:000022">
    <property type="entry name" value="DNA topoisomerase II binding protein 1"/>
    <property type="match status" value="1"/>
</dbReference>
<gene>
    <name evidence="17" type="ORF">DGAL_LOCUS14525</name>
</gene>